<evidence type="ECO:0000259" key="4">
    <source>
        <dbReference type="PROSITE" id="PS01124"/>
    </source>
</evidence>
<dbReference type="PROSITE" id="PS01124">
    <property type="entry name" value="HTH_ARAC_FAMILY_2"/>
    <property type="match status" value="1"/>
</dbReference>
<organism evidence="5 6">
    <name type="scientific">Postechiella marina</name>
    <dbReference type="NCBI Taxonomy" id="943941"/>
    <lineage>
        <taxon>Bacteria</taxon>
        <taxon>Pseudomonadati</taxon>
        <taxon>Bacteroidota</taxon>
        <taxon>Flavobacteriia</taxon>
        <taxon>Flavobacteriales</taxon>
        <taxon>Flavobacteriaceae</taxon>
        <taxon>Postechiella</taxon>
    </lineage>
</organism>
<keyword evidence="2" id="KW-0238">DNA-binding</keyword>
<dbReference type="InterPro" id="IPR018060">
    <property type="entry name" value="HTH_AraC"/>
</dbReference>
<protein>
    <recommendedName>
        <fullName evidence="4">HTH araC/xylS-type domain-containing protein</fullName>
    </recommendedName>
</protein>
<reference evidence="6" key="1">
    <citation type="journal article" date="2019" name="Int. J. Syst. Evol. Microbiol.">
        <title>The Global Catalogue of Microorganisms (GCM) 10K type strain sequencing project: providing services to taxonomists for standard genome sequencing and annotation.</title>
        <authorList>
            <consortium name="The Broad Institute Genomics Platform"/>
            <consortium name="The Broad Institute Genome Sequencing Center for Infectious Disease"/>
            <person name="Wu L."/>
            <person name="Ma J."/>
        </authorList>
    </citation>
    <scope>NUCLEOTIDE SEQUENCE [LARGE SCALE GENOMIC DNA]</scope>
    <source>
        <strain evidence="6">JCM 17630</strain>
    </source>
</reference>
<dbReference type="SMART" id="SM00342">
    <property type="entry name" value="HTH_ARAC"/>
    <property type="match status" value="1"/>
</dbReference>
<dbReference type="PROSITE" id="PS00041">
    <property type="entry name" value="HTH_ARAC_FAMILY_1"/>
    <property type="match status" value="1"/>
</dbReference>
<evidence type="ECO:0000313" key="5">
    <source>
        <dbReference type="EMBL" id="GAA4232593.1"/>
    </source>
</evidence>
<dbReference type="Pfam" id="PF12833">
    <property type="entry name" value="HTH_18"/>
    <property type="match status" value="1"/>
</dbReference>
<proteinExistence type="predicted"/>
<accession>A0ABP8C3L0</accession>
<evidence type="ECO:0000256" key="3">
    <source>
        <dbReference type="ARBA" id="ARBA00023163"/>
    </source>
</evidence>
<keyword evidence="1" id="KW-0805">Transcription regulation</keyword>
<gene>
    <name evidence="5" type="ORF">GCM10022291_07670</name>
</gene>
<dbReference type="EMBL" id="BAABCA010000002">
    <property type="protein sequence ID" value="GAA4232593.1"/>
    <property type="molecule type" value="Genomic_DNA"/>
</dbReference>
<dbReference type="InterPro" id="IPR018062">
    <property type="entry name" value="HTH_AraC-typ_CS"/>
</dbReference>
<evidence type="ECO:0000256" key="2">
    <source>
        <dbReference type="ARBA" id="ARBA00023125"/>
    </source>
</evidence>
<evidence type="ECO:0000256" key="1">
    <source>
        <dbReference type="ARBA" id="ARBA00023015"/>
    </source>
</evidence>
<dbReference type="SUPFAM" id="SSF46689">
    <property type="entry name" value="Homeodomain-like"/>
    <property type="match status" value="1"/>
</dbReference>
<dbReference type="RefSeq" id="WP_344786759.1">
    <property type="nucleotide sequence ID" value="NZ_BAABCA010000002.1"/>
</dbReference>
<dbReference type="PANTHER" id="PTHR43280:SF2">
    <property type="entry name" value="HTH-TYPE TRANSCRIPTIONAL REGULATOR EXSA"/>
    <property type="match status" value="1"/>
</dbReference>
<feature type="domain" description="HTH araC/xylS-type" evidence="4">
    <location>
        <begin position="71"/>
        <end position="174"/>
    </location>
</feature>
<comment type="caution">
    <text evidence="5">The sequence shown here is derived from an EMBL/GenBank/DDBJ whole genome shotgun (WGS) entry which is preliminary data.</text>
</comment>
<keyword evidence="6" id="KW-1185">Reference proteome</keyword>
<sequence>MKIYVSFDGNRTLKAFLSDKLKALDFNCKLNGINEIELDDNLSSEKQNELFNALNHYHIEVIEDKKIAIIERIKNSIDEMLNNEDAQLINSSDFLADKLNYSYTYLSTLFSEATYTSIENYIILRKVDKVKSLLLKTDLTLTEIAFKLNYSSVAHLSGQFKKTTGLTPSTFQRIIAKRKLTQQNNL</sequence>
<dbReference type="PANTHER" id="PTHR43280">
    <property type="entry name" value="ARAC-FAMILY TRANSCRIPTIONAL REGULATOR"/>
    <property type="match status" value="1"/>
</dbReference>
<dbReference type="Proteomes" id="UP001501496">
    <property type="component" value="Unassembled WGS sequence"/>
</dbReference>
<dbReference type="InterPro" id="IPR009057">
    <property type="entry name" value="Homeodomain-like_sf"/>
</dbReference>
<evidence type="ECO:0000313" key="6">
    <source>
        <dbReference type="Proteomes" id="UP001501496"/>
    </source>
</evidence>
<keyword evidence="3" id="KW-0804">Transcription</keyword>
<name>A0ABP8C3L0_9FLAO</name>
<dbReference type="Gene3D" id="1.10.10.60">
    <property type="entry name" value="Homeodomain-like"/>
    <property type="match status" value="1"/>
</dbReference>